<dbReference type="EMBL" id="QKZS01000007">
    <property type="protein sequence ID" value="PZX52973.1"/>
    <property type="molecule type" value="Genomic_DNA"/>
</dbReference>
<evidence type="ECO:0000313" key="2">
    <source>
        <dbReference type="Proteomes" id="UP000249538"/>
    </source>
</evidence>
<gene>
    <name evidence="1" type="ORF">LX76_02604</name>
</gene>
<reference evidence="1 2" key="1">
    <citation type="submission" date="2018-06" db="EMBL/GenBank/DDBJ databases">
        <title>Genomic Encyclopedia of Archaeal and Bacterial Type Strains, Phase II (KMG-II): from individual species to whole genera.</title>
        <authorList>
            <person name="Goeker M."/>
        </authorList>
    </citation>
    <scope>NUCLEOTIDE SEQUENCE [LARGE SCALE GENOMIC DNA]</scope>
    <source>
        <strain evidence="1 2">DSM 18774</strain>
    </source>
</reference>
<organism evidence="1 2">
    <name type="scientific">Cereibacter changlensis</name>
    <dbReference type="NCBI Taxonomy" id="402884"/>
    <lineage>
        <taxon>Bacteria</taxon>
        <taxon>Pseudomonadati</taxon>
        <taxon>Pseudomonadota</taxon>
        <taxon>Alphaproteobacteria</taxon>
        <taxon>Rhodobacterales</taxon>
        <taxon>Paracoccaceae</taxon>
        <taxon>Cereibacter</taxon>
    </lineage>
</organism>
<accession>A0A2W7QWP2</accession>
<dbReference type="RefSeq" id="WP_169310836.1">
    <property type="nucleotide sequence ID" value="NZ_QKZS01000007.1"/>
</dbReference>
<sequence length="51" mass="5977">MTTLISTLLDAARKQARYRRTRAELARLPLDTRLDNDIYDIDETARRAIWG</sequence>
<dbReference type="Proteomes" id="UP000249538">
    <property type="component" value="Unassembled WGS sequence"/>
</dbReference>
<dbReference type="AlphaFoldDB" id="A0A2W7QWP2"/>
<name>A0A2W7QWP2_9RHOB</name>
<protein>
    <recommendedName>
        <fullName evidence="3">DUF1127 domain-containing protein</fullName>
    </recommendedName>
</protein>
<evidence type="ECO:0000313" key="1">
    <source>
        <dbReference type="EMBL" id="PZX52973.1"/>
    </source>
</evidence>
<comment type="caution">
    <text evidence="1">The sequence shown here is derived from an EMBL/GenBank/DDBJ whole genome shotgun (WGS) entry which is preliminary data.</text>
</comment>
<proteinExistence type="predicted"/>
<evidence type="ECO:0008006" key="3">
    <source>
        <dbReference type="Google" id="ProtNLM"/>
    </source>
</evidence>